<dbReference type="Pfam" id="PF23106">
    <property type="entry name" value="EGF_Teneurin"/>
    <property type="match status" value="1"/>
</dbReference>
<feature type="disulfide bond" evidence="4">
    <location>
        <begin position="560"/>
        <end position="569"/>
    </location>
</feature>
<dbReference type="InterPro" id="IPR000742">
    <property type="entry name" value="EGF"/>
</dbReference>
<reference evidence="7 8" key="1">
    <citation type="journal article" date="2009" name="Science">
        <title>Green evolution and dynamic adaptations revealed by genomes of the marine picoeukaryotes Micromonas.</title>
        <authorList>
            <person name="Worden A.Z."/>
            <person name="Lee J.H."/>
            <person name="Mock T."/>
            <person name="Rouze P."/>
            <person name="Simmons M.P."/>
            <person name="Aerts A.L."/>
            <person name="Allen A.E."/>
            <person name="Cuvelier M.L."/>
            <person name="Derelle E."/>
            <person name="Everett M.V."/>
            <person name="Foulon E."/>
            <person name="Grimwood J."/>
            <person name="Gundlach H."/>
            <person name="Henrissat B."/>
            <person name="Napoli C."/>
            <person name="McDonald S.M."/>
            <person name="Parker M.S."/>
            <person name="Rombauts S."/>
            <person name="Salamov A."/>
            <person name="Von Dassow P."/>
            <person name="Badger J.H."/>
            <person name="Coutinho P.M."/>
            <person name="Demir E."/>
            <person name="Dubchak I."/>
            <person name="Gentemann C."/>
            <person name="Eikrem W."/>
            <person name="Gready J.E."/>
            <person name="John U."/>
            <person name="Lanier W."/>
            <person name="Lindquist E.A."/>
            <person name="Lucas S."/>
            <person name="Mayer K.F."/>
            <person name="Moreau H."/>
            <person name="Not F."/>
            <person name="Otillar R."/>
            <person name="Panaud O."/>
            <person name="Pangilinan J."/>
            <person name="Paulsen I."/>
            <person name="Piegu B."/>
            <person name="Poliakov A."/>
            <person name="Robbens S."/>
            <person name="Schmutz J."/>
            <person name="Toulza E."/>
            <person name="Wyss T."/>
            <person name="Zelensky A."/>
            <person name="Zhou K."/>
            <person name="Armbrust E.V."/>
            <person name="Bhattacharya D."/>
            <person name="Goodenough U.W."/>
            <person name="Van de Peer Y."/>
            <person name="Grigoriev I.V."/>
        </authorList>
    </citation>
    <scope>NUCLEOTIDE SEQUENCE [LARGE SCALE GENOMIC DNA]</scope>
    <source>
        <strain evidence="7 8">CCMP1545</strain>
    </source>
</reference>
<feature type="domain" description="EGF-like" evidence="6">
    <location>
        <begin position="765"/>
        <end position="799"/>
    </location>
</feature>
<feature type="chain" id="PRO_5002910533" evidence="5">
    <location>
        <begin position="41"/>
        <end position="2729"/>
    </location>
</feature>
<dbReference type="Gene3D" id="2.10.25.10">
    <property type="entry name" value="Laminin"/>
    <property type="match status" value="4"/>
</dbReference>
<evidence type="ECO:0000256" key="3">
    <source>
        <dbReference type="ARBA" id="ARBA00023157"/>
    </source>
</evidence>
<evidence type="ECO:0000256" key="2">
    <source>
        <dbReference type="ARBA" id="ARBA00022737"/>
    </source>
</evidence>
<feature type="signal peptide" evidence="5">
    <location>
        <begin position="1"/>
        <end position="40"/>
    </location>
</feature>
<keyword evidence="2" id="KW-0677">Repeat</keyword>
<evidence type="ECO:0000313" key="8">
    <source>
        <dbReference type="Proteomes" id="UP000001876"/>
    </source>
</evidence>
<feature type="disulfide bond" evidence="4">
    <location>
        <begin position="983"/>
        <end position="992"/>
    </location>
</feature>
<dbReference type="EMBL" id="GG663741">
    <property type="protein sequence ID" value="EEH55614.1"/>
    <property type="molecule type" value="Genomic_DNA"/>
</dbReference>
<keyword evidence="1 4" id="KW-0245">EGF-like domain</keyword>
<dbReference type="PROSITE" id="PS01186">
    <property type="entry name" value="EGF_2"/>
    <property type="match status" value="3"/>
</dbReference>
<feature type="domain" description="EGF-like" evidence="6">
    <location>
        <begin position="955"/>
        <end position="993"/>
    </location>
</feature>
<keyword evidence="5" id="KW-0732">Signal</keyword>
<comment type="caution">
    <text evidence="4">Lacks conserved residue(s) required for the propagation of feature annotation.</text>
</comment>
<dbReference type="RefSeq" id="XP_003059662.1">
    <property type="nucleotide sequence ID" value="XM_003059616.1"/>
</dbReference>
<evidence type="ECO:0000256" key="4">
    <source>
        <dbReference type="PROSITE-ProRule" id="PRU00076"/>
    </source>
</evidence>
<dbReference type="GeneID" id="9685401"/>
<keyword evidence="3 4" id="KW-1015">Disulfide bond</keyword>
<feature type="domain" description="EGF-like" evidence="6">
    <location>
        <begin position="2615"/>
        <end position="2652"/>
    </location>
</feature>
<dbReference type="PROSITE" id="PS50026">
    <property type="entry name" value="EGF_3"/>
    <property type="match status" value="5"/>
</dbReference>
<organism evidence="8">
    <name type="scientific">Micromonas pusilla (strain CCMP1545)</name>
    <name type="common">Picoplanktonic green alga</name>
    <dbReference type="NCBI Taxonomy" id="564608"/>
    <lineage>
        <taxon>Eukaryota</taxon>
        <taxon>Viridiplantae</taxon>
        <taxon>Chlorophyta</taxon>
        <taxon>Mamiellophyceae</taxon>
        <taxon>Mamiellales</taxon>
        <taxon>Mamiellaceae</taxon>
        <taxon>Micromonas</taxon>
    </lineage>
</organism>
<evidence type="ECO:0000313" key="7">
    <source>
        <dbReference type="EMBL" id="EEH55614.1"/>
    </source>
</evidence>
<dbReference type="Gene3D" id="2.170.300.10">
    <property type="entry name" value="Tie2 ligand-binding domain superfamily"/>
    <property type="match status" value="3"/>
</dbReference>
<dbReference type="PANTHER" id="PTHR11219">
    <property type="entry name" value="TENEURIN AND N-ACETYLGLUCOSAMINE-1-PHOSPHODIESTER ALPHA-N-ACETYLGLUCOSAMINIDASE"/>
    <property type="match status" value="1"/>
</dbReference>
<feature type="disulfide bond" evidence="4">
    <location>
        <begin position="1770"/>
        <end position="1779"/>
    </location>
</feature>
<keyword evidence="8" id="KW-1185">Reference proteome</keyword>
<dbReference type="PANTHER" id="PTHR11219:SF69">
    <property type="entry name" value="TENEURIN-A"/>
    <property type="match status" value="1"/>
</dbReference>
<proteinExistence type="predicted"/>
<dbReference type="OrthoDB" id="1924787at2759"/>
<sequence length="2729" mass="293406">MRARTRDRGAPGGAPGRGGVSLLRVAFLSLASISLSFLCAAPPSHLVAAARPPEIVVDAAAPPGTVHRHVFTEGDAPVALTGASLDAGVAGGAPLVRAVVVITNPLDAPLERLGFTETYAAWHALYGAWAEEEKAEDDDAKDAAASLTNLADVKALTNTAGGTGPGVNLADVRATAMDEIARRQRIAARLDLANGLLVLDAALRRGEELLDAMDAPTTHALRDALRNVTYAHAGKRPDDTTRGISLTVYDASGKASAPASFLVDIVPVNNPAILDLNGAHRPGVDYAAVMGENERFLGVALADADAHVEDDDGRFIRGAFVLPSISRRSPYDRVRAVNAVPSGFIFFARDGFLFAHHPALLSIATRRDAFDELRLTPFDATPTFGSSVTGAWDASSNSFTLEGADTLEAYRGIFASARYVNEGRVNVITNQARSIMLHWFPYDRVGVSPQTRELLFTGGVRRFVFEITDDAGAVSTAIATVNVSEVTRVGDPARDENQRTPAECSGNGARDVNDILGTGDPEACVCDLGFEGDDCELHPCNDHGYLTFYVASTGHKECECDLEFSGPTCNVACNGRGVYDSSTHACECDKGVAGRLCDVVCDTCDASARGECVLTDASEASWNDATSSYDVVETQCLCEDFWMGDGCLIPCPCARGGFARGTCAVDANLLAAGLTADEFLGVCLCEPGWVGEDCTIACPACDAGNGDCVPPAGAEAGHGAAFNAIANDPQLSPAQREARIAAANVSGVCACRMSQSNVLGGLGFNGDDCSVACAPCDYGTCQADGSCLCFPGFVGATCDVECSGNGVLVYPSFNATYTAADFDALPGVPGNDNYLNSGLLDVLELYGMSERFEGDNETSTRAYCACGYTRDVNTGEPVPRDSVFARVANELDGFGYAGVFCEIPCAPCDETNGQCTFDGVNAVCRCRADVANDATSASAVFHQRFGEDTTGFGFAGPSCETPCKPCLNGTCSNVEGSYGECVCNHGFADDACAIECGSPAFKYTSQYEGDGAKDRYVGRRGNFSLTRFDANIGFGGTTAGCHCDYMWTGPMCDHPCPFPYNTSNGICVVKDESDEDYGAPWTAEIVCEDGFTGLPDFNYRLTSDQLSRGRDCEMTCQDCVHGTCQDDGTCLCDYGYIWQGPLEAESDVGFREAVLPYPWTAEYLGENAYVPRFHTCAAKHPCNQNGELVNATCGSLGQGFVDDIQPWTVVDERTGGGFGCPGNLVDGVNGTRLCLSLVNGVETHVTPLFAMGYFIWSAGAQEYVRNEFVKRTFSKHGQIQGGYCESDDDLNEGQPLHGGYCVCDGIRNERFQHPSAKSQEGEGYDYFFQGWAGPACEIPCEPCSENGVCDATTGRCSCFEGWNGYRCMTPCEPCEHGMCQYDGTCLCDGSRRLRESTYALRLTRDPFYLEKGEHVYEVHGGRRSRYVHPVYMNTYDLEDYIWELEYECPNREECNTRTMDTHLPTRPNETYFRYTTPNVLEVIKVNDEMDRMQAYRDSLVTDVENVPDSMTEDEVCDFTDATNVVTTGACIEKMKAKLFGRTTQGCGAEWDSVRPWDCDDVVKSHFIRERNLELGSVEVQRMRMLQSTEAENVWFANNVNERQRLINTMSRGRFDRDAGAFQHIRDPDYYMIWIVHQLIHGVTSGDGYAGWSCDVKCEACDATHGTCQYDGTCECVEGWYGAACDKMCDCFRHVAVKNALELQNQIEDVLLESVDSQSGIPIQPHGTCQRDGSCACYPDPDGTRWTGVDCFTKCKPCNQGTCQFNGDCECDPGWTGEDCSVPRFVQCLPCNFDHGTCLADGTCKCDVMWTGFDCSVRCSPCVHGDCRMDGSCHCRPGWTLPDCSKKIWDGGEIRSDFSLSSEGWRVHNNSCPGLLDAVVGGAADAGAIAAAVIRGRCDGDADGGGDGGLEWDGASGYLYLTDRLPNDRPGEVAYFRAPGKFLGDKLAVAYNATIAYELYLAGGADPFSMSNAAHAKPAFPHPVGSDAERAPDVVLIGGRPRYRLDPPPWDVWDKHAAFEWSRENFPELALNLRWSKSRIVDTVEAYLDTPQVVLGIRAPRVKHYPPESCYAEHCSINFNFDLHENAGWFNMPFVPAGLGWSTDIDAVNGDGVNPYVYTVEGTKYVGKREGSAEGYNPFDGLGLAPEDVKMEAMDAWRANPKDSRAHRADAGETSFVFESGDGAGVAPFPKSPYMSRIYAQIPPGTEPSMRVVLDIIARETANGNPPPKGSAGAYAPGTFPGGGGLAGTSTAGSTRPNANDGYARSVDALRRRWDVLPEVYAAINANRADRVGTSATFTEIAWVLASLTEILIKADYYGAADPARYTDGELDPWIGDPMGPGETVRLDHVMISKRDPEMTADRWNNEEFKAFMKYVDQYATTYYVKFLADYYAAYAEEVRLSICSGNGVYASGSQEDPSLGCDCDDGWRGDDCELLCPACANGACVVVNVTTTTTDDAAGSTAIETTTLATTCDCELGWAGTLCDVQCPPCEYEHSACVTDAAGNPACACDAGRGGAYCQHEYFSTCDSTTYFGDFPGDAAKCACDDARVRAGVLCELPCPPAPNYCGAGRCSHVLDGRRFDDTTALERSNDFPFCACDVGWVGAVCELPCPGTADHPVSPGPYACLGRGTCSQGAVGARCQCVSGYMGDRCQTLIGVCGDGVLNDGEECDDGNGNPDDGCDNACRIGQNYVCALALREDILAIDGVDPTYYSVCTCPGVFSNILGCLMA</sequence>
<dbReference type="STRING" id="564608.C1MWP4"/>
<dbReference type="InterPro" id="IPR051216">
    <property type="entry name" value="Teneurin"/>
</dbReference>
<evidence type="ECO:0000256" key="1">
    <source>
        <dbReference type="ARBA" id="ARBA00022536"/>
    </source>
</evidence>
<protein>
    <submittedName>
        <fullName evidence="7">Laminin-type egf-like protein</fullName>
    </submittedName>
</protein>
<name>C1MWP4_MICPC</name>
<feature type="disulfide bond" evidence="4">
    <location>
        <begin position="789"/>
        <end position="798"/>
    </location>
</feature>
<dbReference type="OMA" id="HGTCQYD"/>
<evidence type="ECO:0000256" key="5">
    <source>
        <dbReference type="SAM" id="SignalP"/>
    </source>
</evidence>
<gene>
    <name evidence="7" type="ORF">MICPUCDRAFT_70859</name>
</gene>
<dbReference type="PROSITE" id="PS00022">
    <property type="entry name" value="EGF_1"/>
    <property type="match status" value="6"/>
</dbReference>
<feature type="domain" description="EGF-like" evidence="6">
    <location>
        <begin position="531"/>
        <end position="570"/>
    </location>
</feature>
<feature type="disulfide bond" evidence="4">
    <location>
        <begin position="2642"/>
        <end position="2651"/>
    </location>
</feature>
<accession>C1MWP4</accession>
<evidence type="ECO:0000259" key="6">
    <source>
        <dbReference type="PROSITE" id="PS50026"/>
    </source>
</evidence>
<feature type="domain" description="EGF-like" evidence="6">
    <location>
        <begin position="1746"/>
        <end position="1780"/>
    </location>
</feature>
<dbReference type="PRINTS" id="PR00011">
    <property type="entry name" value="EGFLAMININ"/>
</dbReference>
<dbReference type="Proteomes" id="UP000001876">
    <property type="component" value="Unassembled WGS sequence"/>
</dbReference>
<dbReference type="SMART" id="SM00181">
    <property type="entry name" value="EGF"/>
    <property type="match status" value="14"/>
</dbReference>
<dbReference type="KEGG" id="mpp:MICPUCDRAFT_70859"/>
<dbReference type="eggNOG" id="KOG1225">
    <property type="taxonomic scope" value="Eukaryota"/>
</dbReference>
<dbReference type="eggNOG" id="KOG1218">
    <property type="taxonomic scope" value="Eukaryota"/>
</dbReference>